<keyword evidence="7" id="KW-0413">Isomerase</keyword>
<evidence type="ECO:0000256" key="9">
    <source>
        <dbReference type="ARBA" id="ARBA00034808"/>
    </source>
</evidence>
<evidence type="ECO:0000259" key="11">
    <source>
        <dbReference type="PROSITE" id="PS51194"/>
    </source>
</evidence>
<dbReference type="GO" id="GO:0005524">
    <property type="term" value="F:ATP binding"/>
    <property type="evidence" value="ECO:0007669"/>
    <property type="project" value="UniProtKB-KW"/>
</dbReference>
<dbReference type="GO" id="GO:0043138">
    <property type="term" value="F:3'-5' DNA helicase activity"/>
    <property type="evidence" value="ECO:0007669"/>
    <property type="project" value="UniProtKB-EC"/>
</dbReference>
<dbReference type="InterPro" id="IPR002464">
    <property type="entry name" value="DNA/RNA_helicase_DEAH_CS"/>
</dbReference>
<dbReference type="Proteomes" id="UP000316196">
    <property type="component" value="Unassembled WGS sequence"/>
</dbReference>
<keyword evidence="13" id="KW-1185">Reference proteome</keyword>
<dbReference type="PROSITE" id="PS00690">
    <property type="entry name" value="DEAH_ATP_HELICASE"/>
    <property type="match status" value="1"/>
</dbReference>
<organism evidence="12 13">
    <name type="scientific">Propioniferax innocua</name>
    <dbReference type="NCBI Taxonomy" id="1753"/>
    <lineage>
        <taxon>Bacteria</taxon>
        <taxon>Bacillati</taxon>
        <taxon>Actinomycetota</taxon>
        <taxon>Actinomycetes</taxon>
        <taxon>Propionibacteriales</taxon>
        <taxon>Propionibacteriaceae</taxon>
        <taxon>Propioniferax</taxon>
    </lineage>
</organism>
<dbReference type="GO" id="GO:0009378">
    <property type="term" value="F:four-way junction helicase activity"/>
    <property type="evidence" value="ECO:0007669"/>
    <property type="project" value="TreeGrafter"/>
</dbReference>
<name>A0A542ZBQ3_9ACTN</name>
<dbReference type="NCBIfam" id="TIGR00614">
    <property type="entry name" value="recQ_fam"/>
    <property type="match status" value="1"/>
</dbReference>
<dbReference type="InterPro" id="IPR027417">
    <property type="entry name" value="P-loop_NTPase"/>
</dbReference>
<feature type="domain" description="Helicase C-terminal" evidence="11">
    <location>
        <begin position="248"/>
        <end position="401"/>
    </location>
</feature>
<dbReference type="PROSITE" id="PS51192">
    <property type="entry name" value="HELICASE_ATP_BIND_1"/>
    <property type="match status" value="1"/>
</dbReference>
<dbReference type="InterPro" id="IPR029057">
    <property type="entry name" value="PRTase-like"/>
</dbReference>
<keyword evidence="2" id="KW-0547">Nucleotide-binding</keyword>
<evidence type="ECO:0000313" key="13">
    <source>
        <dbReference type="Proteomes" id="UP000316196"/>
    </source>
</evidence>
<comment type="similarity">
    <text evidence="1">Belongs to the helicase family. RecQ subfamily.</text>
</comment>
<accession>A0A542ZBQ3</accession>
<dbReference type="InterPro" id="IPR004589">
    <property type="entry name" value="DNA_helicase_ATP-dep_RecQ"/>
</dbReference>
<dbReference type="AlphaFoldDB" id="A0A542ZBQ3"/>
<dbReference type="GO" id="GO:0005737">
    <property type="term" value="C:cytoplasm"/>
    <property type="evidence" value="ECO:0007669"/>
    <property type="project" value="TreeGrafter"/>
</dbReference>
<dbReference type="PANTHER" id="PTHR13710">
    <property type="entry name" value="DNA HELICASE RECQ FAMILY MEMBER"/>
    <property type="match status" value="1"/>
</dbReference>
<dbReference type="GO" id="GO:0006281">
    <property type="term" value="P:DNA repair"/>
    <property type="evidence" value="ECO:0007669"/>
    <property type="project" value="TreeGrafter"/>
</dbReference>
<dbReference type="GO" id="GO:0043590">
    <property type="term" value="C:bacterial nucleoid"/>
    <property type="evidence" value="ECO:0007669"/>
    <property type="project" value="TreeGrafter"/>
</dbReference>
<dbReference type="InterPro" id="IPR014001">
    <property type="entry name" value="Helicase_ATP-bd"/>
</dbReference>
<feature type="domain" description="Helicase ATP-binding" evidence="10">
    <location>
        <begin position="31"/>
        <end position="206"/>
    </location>
</feature>
<dbReference type="PROSITE" id="PS51194">
    <property type="entry name" value="HELICASE_CTER"/>
    <property type="match status" value="1"/>
</dbReference>
<dbReference type="GO" id="GO:0030894">
    <property type="term" value="C:replisome"/>
    <property type="evidence" value="ECO:0007669"/>
    <property type="project" value="TreeGrafter"/>
</dbReference>
<dbReference type="PANTHER" id="PTHR13710:SF105">
    <property type="entry name" value="ATP-DEPENDENT DNA HELICASE Q1"/>
    <property type="match status" value="1"/>
</dbReference>
<keyword evidence="5" id="KW-0067">ATP-binding</keyword>
<evidence type="ECO:0000256" key="7">
    <source>
        <dbReference type="ARBA" id="ARBA00023235"/>
    </source>
</evidence>
<evidence type="ECO:0000256" key="8">
    <source>
        <dbReference type="ARBA" id="ARBA00034617"/>
    </source>
</evidence>
<gene>
    <name evidence="12" type="ORF">FB460_1614</name>
</gene>
<evidence type="ECO:0000256" key="4">
    <source>
        <dbReference type="ARBA" id="ARBA00022806"/>
    </source>
</evidence>
<evidence type="ECO:0000256" key="3">
    <source>
        <dbReference type="ARBA" id="ARBA00022801"/>
    </source>
</evidence>
<dbReference type="InterPro" id="IPR001650">
    <property type="entry name" value="Helicase_C-like"/>
</dbReference>
<dbReference type="GO" id="GO:0003677">
    <property type="term" value="F:DNA binding"/>
    <property type="evidence" value="ECO:0007669"/>
    <property type="project" value="UniProtKB-KW"/>
</dbReference>
<evidence type="ECO:0000313" key="12">
    <source>
        <dbReference type="EMBL" id="TQL57772.1"/>
    </source>
</evidence>
<dbReference type="EMBL" id="VFOR01000002">
    <property type="protein sequence ID" value="TQL57772.1"/>
    <property type="molecule type" value="Genomic_DNA"/>
</dbReference>
<dbReference type="SMART" id="SM00490">
    <property type="entry name" value="HELICc"/>
    <property type="match status" value="1"/>
</dbReference>
<dbReference type="InterPro" id="IPR011545">
    <property type="entry name" value="DEAD/DEAH_box_helicase_dom"/>
</dbReference>
<dbReference type="RefSeq" id="WP_142093606.1">
    <property type="nucleotide sequence ID" value="NZ_BAAAMD010000003.1"/>
</dbReference>
<dbReference type="EC" id="5.6.2.4" evidence="9"/>
<evidence type="ECO:0000256" key="1">
    <source>
        <dbReference type="ARBA" id="ARBA00005446"/>
    </source>
</evidence>
<evidence type="ECO:0000256" key="5">
    <source>
        <dbReference type="ARBA" id="ARBA00022840"/>
    </source>
</evidence>
<evidence type="ECO:0000259" key="10">
    <source>
        <dbReference type="PROSITE" id="PS51192"/>
    </source>
</evidence>
<comment type="catalytic activity">
    <reaction evidence="8">
        <text>Couples ATP hydrolysis with the unwinding of duplex DNA by translocating in the 3'-5' direction.</text>
        <dbReference type="EC" id="5.6.2.4"/>
    </reaction>
</comment>
<dbReference type="SUPFAM" id="SSF52540">
    <property type="entry name" value="P-loop containing nucleoside triphosphate hydrolases"/>
    <property type="match status" value="1"/>
</dbReference>
<dbReference type="Pfam" id="PF00270">
    <property type="entry name" value="DEAD"/>
    <property type="match status" value="1"/>
</dbReference>
<dbReference type="OrthoDB" id="9760034at2"/>
<dbReference type="SMART" id="SM00487">
    <property type="entry name" value="DEXDc"/>
    <property type="match status" value="1"/>
</dbReference>
<comment type="caution">
    <text evidence="12">The sequence shown here is derived from an EMBL/GenBank/DDBJ whole genome shotgun (WGS) entry which is preliminary data.</text>
</comment>
<evidence type="ECO:0000256" key="2">
    <source>
        <dbReference type="ARBA" id="ARBA00022741"/>
    </source>
</evidence>
<dbReference type="GO" id="GO:0006310">
    <property type="term" value="P:DNA recombination"/>
    <property type="evidence" value="ECO:0007669"/>
    <property type="project" value="InterPro"/>
</dbReference>
<dbReference type="SUPFAM" id="SSF53271">
    <property type="entry name" value="PRTase-like"/>
    <property type="match status" value="1"/>
</dbReference>
<evidence type="ECO:0000256" key="6">
    <source>
        <dbReference type="ARBA" id="ARBA00023125"/>
    </source>
</evidence>
<keyword evidence="4 12" id="KW-0347">Helicase</keyword>
<keyword evidence="3" id="KW-0378">Hydrolase</keyword>
<dbReference type="GO" id="GO:0016787">
    <property type="term" value="F:hydrolase activity"/>
    <property type="evidence" value="ECO:0007669"/>
    <property type="project" value="UniProtKB-KW"/>
</dbReference>
<proteinExistence type="inferred from homology"/>
<reference evidence="12 13" key="1">
    <citation type="submission" date="2019-06" db="EMBL/GenBank/DDBJ databases">
        <title>Sequencing the genomes of 1000 actinobacteria strains.</title>
        <authorList>
            <person name="Klenk H.-P."/>
        </authorList>
    </citation>
    <scope>NUCLEOTIDE SEQUENCE [LARGE SCALE GENOMIC DNA]</scope>
    <source>
        <strain evidence="12 13">DSM 8251</strain>
    </source>
</reference>
<dbReference type="Pfam" id="PF00271">
    <property type="entry name" value="Helicase_C"/>
    <property type="match status" value="1"/>
</dbReference>
<dbReference type="Gene3D" id="3.40.50.300">
    <property type="entry name" value="P-loop containing nucleotide triphosphate hydrolases"/>
    <property type="match status" value="2"/>
</dbReference>
<protein>
    <recommendedName>
        <fullName evidence="9">DNA 3'-5' helicase</fullName>
        <ecNumber evidence="9">5.6.2.4</ecNumber>
    </recommendedName>
</protein>
<sequence length="722" mass="78919">MALRDDAVRILHDLTRRDDATFRPGQFEAIEALVRDQRRVLVVQRTGWGKSAVYFVAGRMRRQQGFGPTLIVSPLLSLMRDQVAAAQRAHLRAAEVSSSNIDEWQDIFDEIATGDIDLLLVSPERLVNPRFRAEVLPRLMENLGLLVIDEAHCISDWGHDFRPDYRRIRELIAGLPTGVPVLATTATANERVVDDVAEQLSVRHDVPHPGVQAPSSAASSHDVLTLRGALARESLRLGVLRLASPTQRLGWLLAHLHELPGSGIIYTLTVAAAHDTAELLAQAGHDAVAYTGQTDPEERQEIEARLKANEVKAVVATSALGMGFDKPDLGFVVHFGAPSSPVAYYQQIGRAGRAVENADVLLLPGAEDKDIWAYFATASMPSEERAEAVLGALADGPRTLTQIEAAVDLRRSPLQLLLKVLAVEGAVEQQGREWALSGNRWVYDAERYRRVAQTRESEQEAMLAYERTTGCRMEFLTRQLDDPNAHPCGRCDTCLAARGEPAWYPADVPPEWVTRAQEVVSRAGVVVTPRKQWPSGLAKRGVQLKGKIPEDERPAEGRVIARLTDLGHGQTLRALFAPGPDGRPQDQPMPEALRAAIIEVLRAWDWQRPAAVVSIPSATRPELVRSTAAGIATMGRMVDLGSLDLDPTLPQPGRGNSTYRVASIWGRVRVPDAMAAELSGLDGPVLLVDDRIDTGWTMTVVARELLRAGCPGVLPFALALEA</sequence>
<keyword evidence="6" id="KW-0238">DNA-binding</keyword>